<feature type="transmembrane region" description="Helical" evidence="19">
    <location>
        <begin position="150"/>
        <end position="170"/>
    </location>
</feature>
<proteinExistence type="inferred from homology"/>
<evidence type="ECO:0000256" key="6">
    <source>
        <dbReference type="ARBA" id="ARBA00015850"/>
    </source>
</evidence>
<feature type="transmembrane region" description="Helical" evidence="19">
    <location>
        <begin position="12"/>
        <end position="30"/>
    </location>
</feature>
<keyword evidence="8 19" id="KW-0169">Cobalamin biosynthesis</keyword>
<feature type="transmembrane region" description="Helical" evidence="19">
    <location>
        <begin position="213"/>
        <end position="232"/>
    </location>
</feature>
<dbReference type="RefSeq" id="WP_188403385.1">
    <property type="nucleotide sequence ID" value="NZ_BMCE01000002.1"/>
</dbReference>
<gene>
    <name evidence="19" type="primary">cobS</name>
    <name evidence="20" type="ORF">JYA64_06675</name>
</gene>
<keyword evidence="21" id="KW-1185">Reference proteome</keyword>
<keyword evidence="12 19" id="KW-1133">Transmembrane helix</keyword>
<keyword evidence="9 19" id="KW-0808">Transferase</keyword>
<evidence type="ECO:0000256" key="9">
    <source>
        <dbReference type="ARBA" id="ARBA00022679"/>
    </source>
</evidence>
<comment type="catalytic activity">
    <reaction evidence="18 19">
        <text>alpha-ribazole 5'-phosphate + adenosylcob(III)inamide-GDP = adenosylcob(III)alamin 5'-phosphate + GMP + H(+)</text>
        <dbReference type="Rhea" id="RHEA:23560"/>
        <dbReference type="ChEBI" id="CHEBI:15378"/>
        <dbReference type="ChEBI" id="CHEBI:57918"/>
        <dbReference type="ChEBI" id="CHEBI:58115"/>
        <dbReference type="ChEBI" id="CHEBI:60487"/>
        <dbReference type="ChEBI" id="CHEBI:60493"/>
        <dbReference type="EC" id="2.7.8.26"/>
    </reaction>
</comment>
<name>A0ABS2ZE36_9BACL</name>
<dbReference type="EMBL" id="JAFHKS010000042">
    <property type="protein sequence ID" value="MBN3544970.1"/>
    <property type="molecule type" value="Genomic_DNA"/>
</dbReference>
<organism evidence="20 21">
    <name type="scientific">Fictibacillus barbaricus</name>
    <dbReference type="NCBI Taxonomy" id="182136"/>
    <lineage>
        <taxon>Bacteria</taxon>
        <taxon>Bacillati</taxon>
        <taxon>Bacillota</taxon>
        <taxon>Bacilli</taxon>
        <taxon>Bacillales</taxon>
        <taxon>Fictibacillaceae</taxon>
        <taxon>Fictibacillus</taxon>
    </lineage>
</organism>
<evidence type="ECO:0000256" key="13">
    <source>
        <dbReference type="ARBA" id="ARBA00023136"/>
    </source>
</evidence>
<evidence type="ECO:0000256" key="18">
    <source>
        <dbReference type="ARBA" id="ARBA00049504"/>
    </source>
</evidence>
<evidence type="ECO:0000313" key="21">
    <source>
        <dbReference type="Proteomes" id="UP001319060"/>
    </source>
</evidence>
<evidence type="ECO:0000256" key="3">
    <source>
        <dbReference type="ARBA" id="ARBA00004663"/>
    </source>
</evidence>
<dbReference type="EC" id="2.7.8.26" evidence="5 19"/>
<keyword evidence="13 19" id="KW-0472">Membrane</keyword>
<comment type="pathway">
    <text evidence="3 19">Cofactor biosynthesis; adenosylcobalamin biosynthesis; adenosylcobalamin from cob(II)yrinate a,c-diamide: step 7/7.</text>
</comment>
<feature type="transmembrane region" description="Helical" evidence="19">
    <location>
        <begin position="191"/>
        <end position="207"/>
    </location>
</feature>
<keyword evidence="10 19" id="KW-0812">Transmembrane</keyword>
<dbReference type="InterPro" id="IPR003805">
    <property type="entry name" value="CobS"/>
</dbReference>
<evidence type="ECO:0000313" key="20">
    <source>
        <dbReference type="EMBL" id="MBN3544970.1"/>
    </source>
</evidence>
<evidence type="ECO:0000256" key="4">
    <source>
        <dbReference type="ARBA" id="ARBA00010561"/>
    </source>
</evidence>
<keyword evidence="7 19" id="KW-1003">Cell membrane</keyword>
<evidence type="ECO:0000256" key="17">
    <source>
        <dbReference type="ARBA" id="ARBA00048623"/>
    </source>
</evidence>
<dbReference type="PANTHER" id="PTHR34148:SF1">
    <property type="entry name" value="ADENOSYLCOBINAMIDE-GDP RIBAZOLETRANSFERASE"/>
    <property type="match status" value="1"/>
</dbReference>
<feature type="transmembrane region" description="Helical" evidence="19">
    <location>
        <begin position="68"/>
        <end position="90"/>
    </location>
</feature>
<evidence type="ECO:0000256" key="2">
    <source>
        <dbReference type="ARBA" id="ARBA00004651"/>
    </source>
</evidence>
<comment type="subcellular location">
    <subcellularLocation>
        <location evidence="2 19">Cell membrane</location>
        <topology evidence="2 19">Multi-pass membrane protein</topology>
    </subcellularLocation>
</comment>
<feature type="transmembrane region" description="Helical" evidence="19">
    <location>
        <begin position="118"/>
        <end position="138"/>
    </location>
</feature>
<dbReference type="Pfam" id="PF02654">
    <property type="entry name" value="CobS"/>
    <property type="match status" value="1"/>
</dbReference>
<evidence type="ECO:0000256" key="8">
    <source>
        <dbReference type="ARBA" id="ARBA00022573"/>
    </source>
</evidence>
<comment type="similarity">
    <text evidence="4 19">Belongs to the CobS family.</text>
</comment>
<accession>A0ABS2ZE36</accession>
<comment type="function">
    <text evidence="14 19">Joins adenosylcobinamide-GDP and alpha-ribazole to generate adenosylcobalamin (Ado-cobalamin). Also synthesizes adenosylcobalamin 5'-phosphate from adenosylcobinamide-GDP and alpha-ribazole 5'-phosphate.</text>
</comment>
<evidence type="ECO:0000256" key="1">
    <source>
        <dbReference type="ARBA" id="ARBA00001946"/>
    </source>
</evidence>
<evidence type="ECO:0000256" key="19">
    <source>
        <dbReference type="HAMAP-Rule" id="MF_00719"/>
    </source>
</evidence>
<comment type="catalytic activity">
    <reaction evidence="17 19">
        <text>alpha-ribazole + adenosylcob(III)inamide-GDP = adenosylcob(III)alamin + GMP + H(+)</text>
        <dbReference type="Rhea" id="RHEA:16049"/>
        <dbReference type="ChEBI" id="CHEBI:10329"/>
        <dbReference type="ChEBI" id="CHEBI:15378"/>
        <dbReference type="ChEBI" id="CHEBI:18408"/>
        <dbReference type="ChEBI" id="CHEBI:58115"/>
        <dbReference type="ChEBI" id="CHEBI:60487"/>
        <dbReference type="EC" id="2.7.8.26"/>
    </reaction>
</comment>
<dbReference type="HAMAP" id="MF_00719">
    <property type="entry name" value="CobS"/>
    <property type="match status" value="1"/>
</dbReference>
<evidence type="ECO:0000256" key="7">
    <source>
        <dbReference type="ARBA" id="ARBA00022475"/>
    </source>
</evidence>
<protein>
    <recommendedName>
        <fullName evidence="6 19">Adenosylcobinamide-GDP ribazoletransferase</fullName>
        <ecNumber evidence="5 19">2.7.8.26</ecNumber>
    </recommendedName>
    <alternativeName>
        <fullName evidence="16 19">Cobalamin synthase</fullName>
    </alternativeName>
    <alternativeName>
        <fullName evidence="15 19">Cobalamin-5'-phosphate synthase</fullName>
    </alternativeName>
</protein>
<feature type="transmembrane region" description="Helical" evidence="19">
    <location>
        <begin position="244"/>
        <end position="267"/>
    </location>
</feature>
<sequence>MKNNPSYSNVLHGLGLAVQFLTAIPLRVPLQWTTMTSSWSFRFYPLIGLLLGGLVALQAFILLEHSSFSLLIISFYVFTCSVFLTGGLHLDGWMDASDAYFSYRDIEKRLQIMKDPRTGAFGVLSVLFLLSWRYLFMYESVKMAGSDVCLIFLFVPLLSRTWMGVLLLLTPLAKEEGMAYEFRKNVERKNVWFYGWYMVIALVLAYWSGEAMIFLVMLVVSAVGFTLGRRFIIKQFSGISGDSVGAFTEGMETWLWFVGWLLLSYVMA</sequence>
<comment type="caution">
    <text evidence="20">The sequence shown here is derived from an EMBL/GenBank/DDBJ whole genome shotgun (WGS) entry which is preliminary data.</text>
</comment>
<evidence type="ECO:0000256" key="10">
    <source>
        <dbReference type="ARBA" id="ARBA00022692"/>
    </source>
</evidence>
<comment type="cofactor">
    <cofactor evidence="1 19">
        <name>Mg(2+)</name>
        <dbReference type="ChEBI" id="CHEBI:18420"/>
    </cofactor>
</comment>
<evidence type="ECO:0000256" key="12">
    <source>
        <dbReference type="ARBA" id="ARBA00022989"/>
    </source>
</evidence>
<feature type="transmembrane region" description="Helical" evidence="19">
    <location>
        <begin position="42"/>
        <end position="62"/>
    </location>
</feature>
<evidence type="ECO:0000256" key="14">
    <source>
        <dbReference type="ARBA" id="ARBA00025228"/>
    </source>
</evidence>
<reference evidence="20 21" key="1">
    <citation type="submission" date="2021-01" db="EMBL/GenBank/DDBJ databases">
        <title>Genome Sequencing of Type Strains.</title>
        <authorList>
            <person name="Lemaire J.F."/>
            <person name="Inderbitzin P."/>
            <person name="Collins S.B."/>
            <person name="Wespe N."/>
            <person name="Knight-Connoni V."/>
        </authorList>
    </citation>
    <scope>NUCLEOTIDE SEQUENCE [LARGE SCALE GENOMIC DNA]</scope>
    <source>
        <strain evidence="20 21">DSM 14730</strain>
    </source>
</reference>
<dbReference type="PANTHER" id="PTHR34148">
    <property type="entry name" value="ADENOSYLCOBINAMIDE-GDP RIBAZOLETRANSFERASE"/>
    <property type="match status" value="1"/>
</dbReference>
<evidence type="ECO:0000256" key="15">
    <source>
        <dbReference type="ARBA" id="ARBA00032605"/>
    </source>
</evidence>
<keyword evidence="11 19" id="KW-0460">Magnesium</keyword>
<evidence type="ECO:0000256" key="16">
    <source>
        <dbReference type="ARBA" id="ARBA00032853"/>
    </source>
</evidence>
<evidence type="ECO:0000256" key="5">
    <source>
        <dbReference type="ARBA" id="ARBA00013200"/>
    </source>
</evidence>
<evidence type="ECO:0000256" key="11">
    <source>
        <dbReference type="ARBA" id="ARBA00022842"/>
    </source>
</evidence>
<dbReference type="Proteomes" id="UP001319060">
    <property type="component" value="Unassembled WGS sequence"/>
</dbReference>